<feature type="compositionally biased region" description="Basic and acidic residues" evidence="3">
    <location>
        <begin position="1984"/>
        <end position="1997"/>
    </location>
</feature>
<dbReference type="Gene3D" id="1.10.150.130">
    <property type="match status" value="1"/>
</dbReference>
<feature type="compositionally biased region" description="Polar residues" evidence="3">
    <location>
        <begin position="1840"/>
        <end position="1862"/>
    </location>
</feature>
<sequence length="3389" mass="377120">MFRWCRLLVGLAVLHTAPGWWREESKTESAPKFKEEPYRYAHWVYNQTFRSNYTMDDLWAWAPTSWDGWLWMALDALGSTIGWLIFGRSWDQVRSGFSLILRLGALLAVCISVHYVLALCWPIMSLLVGLVVTCVWIVRTLLRCCGRMVFYTQKWTGGVPEATEASFFGPEIGEPPETGDLRRLKKGADGDRWVLVRRSGKTVIFRVQDSSSIRSSGLHLTVEPGTLRGDEELVSALQGHDRVHICRHEACSEEGPHFKQYATVKVFQPEKFQLAVAASGAQQAGTQMVGWFRRSATTVARKARDMTSESETETLPCLAHQLRWEDDHGRHVLSDERCRQVGSESKVLDEDLPSDVGVCTLCSNHMSKYLSGRFQLKCAVADCSRLGHVGAGGLRTCAQHEEAQRSSSRRSSRSRSRVRHHGEALPGDDAQGEGVRRRVRPDPGEDQQGDGAEWLLEETKDVAPPARGTRARKRAVEDGSSGRTPKSGVQRSLARLGMINSPDRREVLTTLEEFLAQYVEAKELGVDEEDVRNQMAASCGLNVVEFTQMLYDQGVEEQRKGTKGLTKFLAKWRKQLAAGRMSTTSMTPPSSWSLVGSPEGSAAGPPVEGAKASESTTPPSKPSLVVLGPPGIYSSEDRKAGTGGSGVDGGMTDLAKAIQHQTAELAHLVKAQSEVNPGANAGTMRGLGKTAEELVFLLRACGQYTVEVGLNEHGADLATALLNAQAGASTKLRSSGFRQRVTQRLAIGLAGPFWGTQEKFALSASDFVPCSDAELDQFAVDARTGKQQAEQRPPPPTRYEDWSSRVKRQTDIWCLVYGKEWRAVREHAAQVLGEWHLGAPHRWPLQVLIEVWEELHWRFIEELKGELRKIKSTCGRESLSLADLKFYALMPDENGCPPLQLPRTFDLHNPDGWFMSEVLPRIDRRQERLLWKLTWEGAAKSRGPSQQAGGDGKVDDKLTLKTLLGPKLTAEESSRAKDRAPTSKDGKLLCWGFLSHLGCQQANCQRAHEHLRGSFEALDAAVQMQLLRRGGLKRMRPENKESAAEKIKELRSMVAKDKQDKVKDGQSRRRAGQEGDGAQAVEEPQNGEQRAGGVTWRAPEEFIDVDFTKQEQEFESIVKGPDQAVFKHIPVEGRAHAGRHGQSATAQAQEMLKRAQELSHGPVLGRLQGASDDLYAWAAARVANEPNITFVELLEDMVQYGLGELAAEAATFLEGTEEAKAGSSRRCVVSGTEWTAEGPGRAQVLLDGQAWAMYDYKEEVQMTEELAGLLGVVVPEVERRQCVTKVLAAGHLHGVRGGGLPSMQEVEELAQQFRLEQARQAVEAEGVMGHAEAKVSAMEHELRMYTHDILKAHHDKDYRALAVFPLEALVRLVVIRTDYKGDYIPEVVQGTQWKTGQPSIWALIYKGHMTLLVPPSDEEAARVLKQFDAYTTPTLGFRYFWHQRHDQPRTSPGVVACRHCKPPKRAGTHYENMLVRKVSCLAAAAVCAGGKSTQYHVRAAQEPRGPTGLALREYFAGHGVITKGWQAAGETAREPIELYEDPHARTGRRAEHDLADFKVQQRYLKAIDEDEANVHWLACPCTTFCDWNLQNNGTRTFANPEGRPNEKEAMGNQLAEFEAAAFLRALERGHFPVAESSGRSGRYPKMWHLPCWEKILRRPDVDFLEVDMCSYGLAPLDMQDGSHFYRHRTGLAFPRHPAFRQALFRLCPGVSDRHQHVPLQGCRPDTTVTRCTEAGVYADAFVAAVVEALQMVVVGGGRHTPPCTISAGGQAPTRGGREAEVLPGGRSPGSSSSGSDASSYSSEGEDDDRGGPGGDPEDEEGEVGEGLVGESEQEEEDEITTPTSVADSPPSGVSQPDSPWSHTTEMLGAELAVNRGGGDECFYNSETGLLWIWCENADPENPLELMEIQDNWEQQLNCDGPFERWTGWSVFQIKDFPTPRDFPWDLGAEQQGEDEEGGGADERGNPRPEGSNGNQEGGASAASDGDRERGSGAEGDRAAGGSRWTSFEAEGIDKIAEEAAFKYIETIDGIEDQEDTTWRKVCKAGDQLLSSAGSVEKAAVALWIARERLGRHNLQGVDDPDMEGLLHPDHLAYLRDVRAQGMAARYEGQRERKSTVPHPRARENMQQVYRQLMKDVAKHRVLVVSAGHEGLAHTESSPFEAVPKMLPNRTVSAEVRILFWKAYFPKVPVMLAKKDVAGAFRLLWLDPRDVELFAGDLPWQPQLMGTGGSWEKGDPPGLTMLFLVSSFGFSGSPGEWTAWGRGTEEMHRCFKPQQPRRDGEVNFDGKILVDDMVLVEPQVGLRPWVSSEVYEWAVRKVLGDQAINAQKDAEEGSFAEAQTVWGVIINARTEKMALPEARVLKGAYLLAEPQFNYGEMWLTLKDLQRFRGIATGWATVVRGLRNELKAADRFLGGLDGGARVRPSGCRDEAEEQQAWEDLWALFEDCRWLCTRSETWSEKFGGDIREMLSPMERVALPGKQYGGAVFVTSDATLDVLGAIDWTNGWACRQEIKELMPWIGQILAAENIGEDAKLAIHLGEMLSFVAFACRVGGSWTGKVVVYGGDNKTVYHWIANRKSGVRAGRLLIRVLNLVEMRYRCLVVGGWWRTYHNEEADAITRLPEEEVTKMISERGWTLVDLKNAINQALEDTERFGPCFLSWGDDEDRYEQMKLRELRRLRALHRLPGSLENLDIKEWTSQERLVKDFEYFGVAVADVKLAKVVAATIGPDPKGRVVRRFWQFLHEEEFDVAILEGPREVDWTLCGQLAEQAGWNYNVAEFLTPELGELLVRRRRAMFISKHIFTDEELAVWLVKVGAHVWLEEGGPRVSVYKLHGPGRWPLTKEDAGVEELYVVDRAAPAGLVRKLTAEEVWRAQGRTRLEWEEIQKAVGEEQASKEGCRGTGRRTALALLGVAADLCMKDVDDGKAGMCADFEDARSLGTLLAWLRRWRRGDFGRAVPNRKAGGVGEERRVWWWGEELWINALDDEVPVPGGYKAGGGEESGSEIEVLSEKAGGRKKSSRAQVAEAQKVVELKPGLVADLDVQAQVEEWLQEHMDGDKAASTQKAYQAAWEKWCDWSRRQKWLTPYLDHRADPLENENKLLGYLGYMGWLGTSVASLKQAVFAIKDAHKRAGHGDTTGKMHRLWIILNSLERSAPKRPRRLGVTIPMLKWVSQKFAEGPAMGGQVRVDCRVMMAALLTAWFFMLRAREFCDSGGIDEEMILRGQDLQFSVQGEKVNDRAEEVTLQFRKTKSDQLAFGTCRTMRRTGVDGICVVTALERMKEVTERRFGGGPEAHLPLFRWSSGQVIKRLEVQNILQRAARAVGLPAERFQSHSLRIGGASALYQATGEVEVVKRTGRWTSGAVHRYLHDGGDVLKGLAERMASIDQYVHYT</sequence>
<keyword evidence="4" id="KW-1133">Transmembrane helix</keyword>
<feature type="region of interest" description="Disordered" evidence="3">
    <location>
        <begin position="1939"/>
        <end position="2005"/>
    </location>
</feature>
<dbReference type="EMBL" id="CAMXCT010002635">
    <property type="protein sequence ID" value="CAI3999464.1"/>
    <property type="molecule type" value="Genomic_DNA"/>
</dbReference>
<reference evidence="6" key="1">
    <citation type="submission" date="2022-10" db="EMBL/GenBank/DDBJ databases">
        <authorList>
            <person name="Chen Y."/>
            <person name="Dougan E. K."/>
            <person name="Chan C."/>
            <person name="Rhodes N."/>
            <person name="Thang M."/>
        </authorList>
    </citation>
    <scope>NUCLEOTIDE SEQUENCE</scope>
</reference>
<evidence type="ECO:0000256" key="5">
    <source>
        <dbReference type="SAM" id="SignalP"/>
    </source>
</evidence>
<dbReference type="GO" id="GO:0015074">
    <property type="term" value="P:DNA integration"/>
    <property type="evidence" value="ECO:0007669"/>
    <property type="project" value="InterPro"/>
</dbReference>
<dbReference type="OrthoDB" id="435942at2759"/>
<keyword evidence="4" id="KW-0812">Transmembrane</keyword>
<dbReference type="EMBL" id="CAMXCT020002635">
    <property type="protein sequence ID" value="CAL1152839.1"/>
    <property type="molecule type" value="Genomic_DNA"/>
</dbReference>
<evidence type="ECO:0000313" key="7">
    <source>
        <dbReference type="EMBL" id="CAL1152839.1"/>
    </source>
</evidence>
<accession>A0A9P1CWA6</accession>
<organism evidence="6">
    <name type="scientific">Cladocopium goreaui</name>
    <dbReference type="NCBI Taxonomy" id="2562237"/>
    <lineage>
        <taxon>Eukaryota</taxon>
        <taxon>Sar</taxon>
        <taxon>Alveolata</taxon>
        <taxon>Dinophyceae</taxon>
        <taxon>Suessiales</taxon>
        <taxon>Symbiodiniaceae</taxon>
        <taxon>Cladocopium</taxon>
    </lineage>
</organism>
<feature type="compositionally biased region" description="Low complexity" evidence="3">
    <location>
        <begin position="581"/>
        <end position="591"/>
    </location>
</feature>
<evidence type="ECO:0000313" key="9">
    <source>
        <dbReference type="Proteomes" id="UP001152797"/>
    </source>
</evidence>
<keyword evidence="9" id="KW-1185">Reference proteome</keyword>
<reference evidence="7" key="2">
    <citation type="submission" date="2024-04" db="EMBL/GenBank/DDBJ databases">
        <authorList>
            <person name="Chen Y."/>
            <person name="Shah S."/>
            <person name="Dougan E. K."/>
            <person name="Thang M."/>
            <person name="Chan C."/>
        </authorList>
    </citation>
    <scope>NUCLEOTIDE SEQUENCE [LARGE SCALE GENOMIC DNA]</scope>
</reference>
<keyword evidence="4" id="KW-0472">Membrane</keyword>
<dbReference type="GO" id="GO:0003677">
    <property type="term" value="F:DNA binding"/>
    <property type="evidence" value="ECO:0007669"/>
    <property type="project" value="UniProtKB-KW"/>
</dbReference>
<feature type="transmembrane region" description="Helical" evidence="4">
    <location>
        <begin position="68"/>
        <end position="86"/>
    </location>
</feature>
<feature type="compositionally biased region" description="Low complexity" evidence="3">
    <location>
        <begin position="1783"/>
        <end position="1802"/>
    </location>
</feature>
<dbReference type="GO" id="GO:0006310">
    <property type="term" value="P:DNA recombination"/>
    <property type="evidence" value="ECO:0007669"/>
    <property type="project" value="UniProtKB-KW"/>
</dbReference>
<feature type="transmembrane region" description="Helical" evidence="4">
    <location>
        <begin position="106"/>
        <end position="138"/>
    </location>
</feature>
<dbReference type="EMBL" id="CAMXCT030002635">
    <property type="protein sequence ID" value="CAL4786776.1"/>
    <property type="molecule type" value="Genomic_DNA"/>
</dbReference>
<evidence type="ECO:0000256" key="4">
    <source>
        <dbReference type="SAM" id="Phobius"/>
    </source>
</evidence>
<feature type="compositionally biased region" description="Basic residues" evidence="3">
    <location>
        <begin position="407"/>
        <end position="420"/>
    </location>
</feature>
<gene>
    <name evidence="6" type="ORF">C1SCF055_LOCUS25658</name>
</gene>
<keyword evidence="5" id="KW-0732">Signal</keyword>
<evidence type="ECO:0000256" key="1">
    <source>
        <dbReference type="ARBA" id="ARBA00023125"/>
    </source>
</evidence>
<dbReference type="InterPro" id="IPR052925">
    <property type="entry name" value="Phage_Integrase-like_Recomb"/>
</dbReference>
<dbReference type="PANTHER" id="PTHR34605">
    <property type="entry name" value="PHAGE_INTEGRASE DOMAIN-CONTAINING PROTEIN"/>
    <property type="match status" value="1"/>
</dbReference>
<evidence type="ECO:0000313" key="6">
    <source>
        <dbReference type="EMBL" id="CAI3999464.1"/>
    </source>
</evidence>
<dbReference type="Proteomes" id="UP001152797">
    <property type="component" value="Unassembled WGS sequence"/>
</dbReference>
<keyword evidence="1" id="KW-0238">DNA-binding</keyword>
<dbReference type="SUPFAM" id="SSF56349">
    <property type="entry name" value="DNA breaking-rejoining enzymes"/>
    <property type="match status" value="1"/>
</dbReference>
<feature type="compositionally biased region" description="Polar residues" evidence="3">
    <location>
        <begin position="481"/>
        <end position="490"/>
    </location>
</feature>
<keyword evidence="2" id="KW-0233">DNA recombination</keyword>
<dbReference type="Gene3D" id="1.10.443.10">
    <property type="entry name" value="Intergrase catalytic core"/>
    <property type="match status" value="1"/>
</dbReference>
<feature type="region of interest" description="Disordered" evidence="3">
    <location>
        <begin position="578"/>
        <end position="646"/>
    </location>
</feature>
<dbReference type="SUPFAM" id="SSF47823">
    <property type="entry name" value="lambda integrase-like, N-terminal domain"/>
    <property type="match status" value="1"/>
</dbReference>
<protein>
    <submittedName>
        <fullName evidence="8">Tyr recombinase domain-containing protein</fullName>
    </submittedName>
</protein>
<dbReference type="InterPro" id="IPR013762">
    <property type="entry name" value="Integrase-like_cat_sf"/>
</dbReference>
<feature type="chain" id="PRO_5043270858" evidence="5">
    <location>
        <begin position="20"/>
        <end position="3389"/>
    </location>
</feature>
<evidence type="ECO:0000256" key="3">
    <source>
        <dbReference type="SAM" id="MobiDB-lite"/>
    </source>
</evidence>
<name>A0A9P1CWA6_9DINO</name>
<proteinExistence type="predicted"/>
<dbReference type="InterPro" id="IPR010998">
    <property type="entry name" value="Integrase_recombinase_N"/>
</dbReference>
<feature type="region of interest" description="Disordered" evidence="3">
    <location>
        <begin position="398"/>
        <end position="490"/>
    </location>
</feature>
<dbReference type="PANTHER" id="PTHR34605:SF3">
    <property type="entry name" value="P CELL-TYPE AGGLUTINATION PROTEIN MAP4-LIKE-RELATED"/>
    <property type="match status" value="1"/>
</dbReference>
<feature type="compositionally biased region" description="Basic and acidic residues" evidence="3">
    <location>
        <begin position="434"/>
        <end position="443"/>
    </location>
</feature>
<evidence type="ECO:0000256" key="2">
    <source>
        <dbReference type="ARBA" id="ARBA00023172"/>
    </source>
</evidence>
<comment type="caution">
    <text evidence="6">The sequence shown here is derived from an EMBL/GenBank/DDBJ whole genome shotgun (WGS) entry which is preliminary data.</text>
</comment>
<evidence type="ECO:0000313" key="8">
    <source>
        <dbReference type="EMBL" id="CAL4786776.1"/>
    </source>
</evidence>
<feature type="region of interest" description="Disordered" evidence="3">
    <location>
        <begin position="1050"/>
        <end position="1094"/>
    </location>
</feature>
<feature type="compositionally biased region" description="Basic and acidic residues" evidence="3">
    <location>
        <begin position="1050"/>
        <end position="1073"/>
    </location>
</feature>
<dbReference type="InterPro" id="IPR011010">
    <property type="entry name" value="DNA_brk_join_enz"/>
</dbReference>
<feature type="region of interest" description="Disordered" evidence="3">
    <location>
        <begin position="1758"/>
        <end position="1862"/>
    </location>
</feature>
<feature type="signal peptide" evidence="5">
    <location>
        <begin position="1"/>
        <end position="19"/>
    </location>
</feature>